<evidence type="ECO:0000256" key="5">
    <source>
        <dbReference type="SAM" id="MobiDB-lite"/>
    </source>
</evidence>
<dbReference type="PANTHER" id="PTHR45969">
    <property type="entry name" value="RING ZINC FINGER PROTEIN-RELATED"/>
    <property type="match status" value="1"/>
</dbReference>
<dbReference type="STRING" id="44941.A0A397UY61"/>
<name>A0A397UY61_9GLOM</name>
<dbReference type="Proteomes" id="UP000266673">
    <property type="component" value="Unassembled WGS sequence"/>
</dbReference>
<sequence>MNAQQNQQSSNQTNFPGFSGFFPPFAFIIHPPRSPNSPNSSQQQTQTQQQAQEPMQTNNPQSNNNTNGAPQNQSNNNTNGAPQLHFFITIMPGAPGTPGTPGAAEGNNQPPTPFMFFFTPFFFPPQEAHHPHVSDAAMKKLPIITITQEHIDTKATCPICLEQLQLTEIIKGQNQKPIRQMPCKHIFCESCLFTWLKQNNTCPLCRYEIKDDLQSQPTPDIPQNDNNTQNDNMNDSTTDSSESTNSHHPNNSHTFTSCELAHVGCCGEDSHSHNPIISLSRCRHKFHASCLRTSLTIEGYSIDSSSSSSLEFFCPTCRAPSILQSDMLKILENNSVCQNDSPPPTLTFDEMDLD</sequence>
<evidence type="ECO:0000313" key="8">
    <source>
        <dbReference type="Proteomes" id="UP000266673"/>
    </source>
</evidence>
<feature type="region of interest" description="Disordered" evidence="5">
    <location>
        <begin position="215"/>
        <end position="250"/>
    </location>
</feature>
<keyword evidence="8" id="KW-1185">Reference proteome</keyword>
<dbReference type="PROSITE" id="PS50089">
    <property type="entry name" value="ZF_RING_2"/>
    <property type="match status" value="1"/>
</dbReference>
<keyword evidence="2 4" id="KW-0863">Zinc-finger</keyword>
<evidence type="ECO:0000256" key="2">
    <source>
        <dbReference type="ARBA" id="ARBA00022771"/>
    </source>
</evidence>
<dbReference type="Gene3D" id="3.30.40.10">
    <property type="entry name" value="Zinc/RING finger domain, C3HC4 (zinc finger)"/>
    <property type="match status" value="2"/>
</dbReference>
<comment type="caution">
    <text evidence="7">The sequence shown here is derived from an EMBL/GenBank/DDBJ whole genome shotgun (WGS) entry which is preliminary data.</text>
</comment>
<dbReference type="SMART" id="SM00184">
    <property type="entry name" value="RING"/>
    <property type="match status" value="2"/>
</dbReference>
<feature type="region of interest" description="Disordered" evidence="5">
    <location>
        <begin position="1"/>
        <end position="110"/>
    </location>
</feature>
<evidence type="ECO:0000256" key="3">
    <source>
        <dbReference type="ARBA" id="ARBA00022833"/>
    </source>
</evidence>
<dbReference type="PROSITE" id="PS00518">
    <property type="entry name" value="ZF_RING_1"/>
    <property type="match status" value="1"/>
</dbReference>
<evidence type="ECO:0000259" key="6">
    <source>
        <dbReference type="PROSITE" id="PS50089"/>
    </source>
</evidence>
<feature type="domain" description="RING-type" evidence="6">
    <location>
        <begin position="157"/>
        <end position="206"/>
    </location>
</feature>
<accession>A0A397UY61</accession>
<feature type="compositionally biased region" description="Polar residues" evidence="5">
    <location>
        <begin position="68"/>
        <end position="81"/>
    </location>
</feature>
<dbReference type="GO" id="GO:0061630">
    <property type="term" value="F:ubiquitin protein ligase activity"/>
    <property type="evidence" value="ECO:0007669"/>
    <property type="project" value="TreeGrafter"/>
</dbReference>
<dbReference type="AlphaFoldDB" id="A0A397UY61"/>
<feature type="compositionally biased region" description="Low complexity" evidence="5">
    <location>
        <begin position="224"/>
        <end position="246"/>
    </location>
</feature>
<keyword evidence="3" id="KW-0862">Zinc</keyword>
<dbReference type="EMBL" id="QKWP01000901">
    <property type="protein sequence ID" value="RIB13679.1"/>
    <property type="molecule type" value="Genomic_DNA"/>
</dbReference>
<dbReference type="InterPro" id="IPR017907">
    <property type="entry name" value="Znf_RING_CS"/>
</dbReference>
<organism evidence="7 8">
    <name type="scientific">Gigaspora rosea</name>
    <dbReference type="NCBI Taxonomy" id="44941"/>
    <lineage>
        <taxon>Eukaryota</taxon>
        <taxon>Fungi</taxon>
        <taxon>Fungi incertae sedis</taxon>
        <taxon>Mucoromycota</taxon>
        <taxon>Glomeromycotina</taxon>
        <taxon>Glomeromycetes</taxon>
        <taxon>Diversisporales</taxon>
        <taxon>Gigasporaceae</taxon>
        <taxon>Gigaspora</taxon>
    </lineage>
</organism>
<dbReference type="OrthoDB" id="8062037at2759"/>
<dbReference type="GO" id="GO:0008270">
    <property type="term" value="F:zinc ion binding"/>
    <property type="evidence" value="ECO:0007669"/>
    <property type="project" value="UniProtKB-KW"/>
</dbReference>
<dbReference type="SUPFAM" id="SSF57850">
    <property type="entry name" value="RING/U-box"/>
    <property type="match status" value="2"/>
</dbReference>
<dbReference type="InterPro" id="IPR001841">
    <property type="entry name" value="Znf_RING"/>
</dbReference>
<feature type="compositionally biased region" description="Low complexity" evidence="5">
    <location>
        <begin position="1"/>
        <end position="67"/>
    </location>
</feature>
<protein>
    <recommendedName>
        <fullName evidence="6">RING-type domain-containing protein</fullName>
    </recommendedName>
</protein>
<dbReference type="GO" id="GO:0016567">
    <property type="term" value="P:protein ubiquitination"/>
    <property type="evidence" value="ECO:0007669"/>
    <property type="project" value="TreeGrafter"/>
</dbReference>
<dbReference type="Pfam" id="PF13639">
    <property type="entry name" value="zf-RING_2"/>
    <property type="match status" value="1"/>
</dbReference>
<keyword evidence="1" id="KW-0479">Metal-binding</keyword>
<evidence type="ECO:0000256" key="4">
    <source>
        <dbReference type="PROSITE-ProRule" id="PRU00175"/>
    </source>
</evidence>
<proteinExistence type="predicted"/>
<evidence type="ECO:0000313" key="7">
    <source>
        <dbReference type="EMBL" id="RIB13679.1"/>
    </source>
</evidence>
<evidence type="ECO:0000256" key="1">
    <source>
        <dbReference type="ARBA" id="ARBA00022723"/>
    </source>
</evidence>
<dbReference type="InterPro" id="IPR013083">
    <property type="entry name" value="Znf_RING/FYVE/PHD"/>
</dbReference>
<reference evidence="7 8" key="1">
    <citation type="submission" date="2018-06" db="EMBL/GenBank/DDBJ databases">
        <title>Comparative genomics reveals the genomic features of Rhizophagus irregularis, R. cerebriforme, R. diaphanum and Gigaspora rosea, and their symbiotic lifestyle signature.</title>
        <authorList>
            <person name="Morin E."/>
            <person name="San Clemente H."/>
            <person name="Chen E.C.H."/>
            <person name="De La Providencia I."/>
            <person name="Hainaut M."/>
            <person name="Kuo A."/>
            <person name="Kohler A."/>
            <person name="Murat C."/>
            <person name="Tang N."/>
            <person name="Roy S."/>
            <person name="Loubradou J."/>
            <person name="Henrissat B."/>
            <person name="Grigoriev I.V."/>
            <person name="Corradi N."/>
            <person name="Roux C."/>
            <person name="Martin F.M."/>
        </authorList>
    </citation>
    <scope>NUCLEOTIDE SEQUENCE [LARGE SCALE GENOMIC DNA]</scope>
    <source>
        <strain evidence="7 8">DAOM 194757</strain>
    </source>
</reference>
<dbReference type="PANTHER" id="PTHR45969:SF69">
    <property type="entry name" value="FINGER DOMAIN PROTEIN, PUTATIVE (AFU_ORTHOLOGUE AFUA_3G12190)-RELATED"/>
    <property type="match status" value="1"/>
</dbReference>
<gene>
    <name evidence="7" type="ORF">C2G38_2097779</name>
</gene>